<dbReference type="InterPro" id="IPR022214">
    <property type="entry name" value="MZT1"/>
</dbReference>
<dbReference type="Pfam" id="PF12554">
    <property type="entry name" value="MOZART1"/>
    <property type="match status" value="1"/>
</dbReference>
<accession>A0A150GPP8</accession>
<dbReference type="Proteomes" id="UP000075714">
    <property type="component" value="Unassembled WGS sequence"/>
</dbReference>
<comment type="caution">
    <text evidence="5">The sequence shown here is derived from an EMBL/GenBank/DDBJ whole genome shotgun (WGS) entry which is preliminary data.</text>
</comment>
<dbReference type="STRING" id="33097.A0A150GPP8"/>
<dbReference type="PANTHER" id="PTHR28520">
    <property type="entry name" value="MITOTIC-SPINDLE ORGANIZING PROTEIN 1"/>
    <property type="match status" value="1"/>
</dbReference>
<sequence>MASGRPGNSAFAGKQDTTGLPHKAFECALELSQLLDTGIDKDTLPILLELLDAGVNPEALATVLRELQREAADYQAALARVTVSAGAAAAQGQRGRQ</sequence>
<evidence type="ECO:0000256" key="2">
    <source>
        <dbReference type="ARBA" id="ARBA00011015"/>
    </source>
</evidence>
<dbReference type="GO" id="GO:0090307">
    <property type="term" value="P:mitotic spindle assembly"/>
    <property type="evidence" value="ECO:0007669"/>
    <property type="project" value="TreeGrafter"/>
</dbReference>
<dbReference type="OrthoDB" id="48571at2759"/>
<evidence type="ECO:0000256" key="4">
    <source>
        <dbReference type="ARBA" id="ARBA00023212"/>
    </source>
</evidence>
<dbReference type="PANTHER" id="PTHR28520:SF2">
    <property type="entry name" value="MITOTIC-SPINDLE ORGANIZING PROTEIN 1"/>
    <property type="match status" value="1"/>
</dbReference>
<evidence type="ECO:0000313" key="5">
    <source>
        <dbReference type="EMBL" id="KXZ51836.1"/>
    </source>
</evidence>
<dbReference type="GO" id="GO:0051415">
    <property type="term" value="P:microtubule nucleation by interphase microtubule organizing center"/>
    <property type="evidence" value="ECO:0007669"/>
    <property type="project" value="TreeGrafter"/>
</dbReference>
<evidence type="ECO:0000256" key="1">
    <source>
        <dbReference type="ARBA" id="ARBA00004267"/>
    </source>
</evidence>
<proteinExistence type="inferred from homology"/>
<dbReference type="GO" id="GO:0033566">
    <property type="term" value="P:gamma-tubulin complex localization"/>
    <property type="evidence" value="ECO:0007669"/>
    <property type="project" value="InterPro"/>
</dbReference>
<dbReference type="EMBL" id="LSYV01000012">
    <property type="protein sequence ID" value="KXZ51836.1"/>
    <property type="molecule type" value="Genomic_DNA"/>
</dbReference>
<dbReference type="GO" id="GO:0000931">
    <property type="term" value="C:gamma-tubulin ring complex"/>
    <property type="evidence" value="ECO:0007669"/>
    <property type="project" value="InterPro"/>
</dbReference>
<evidence type="ECO:0000256" key="3">
    <source>
        <dbReference type="ARBA" id="ARBA00022490"/>
    </source>
</evidence>
<organism evidence="5 6">
    <name type="scientific">Gonium pectorale</name>
    <name type="common">Green alga</name>
    <dbReference type="NCBI Taxonomy" id="33097"/>
    <lineage>
        <taxon>Eukaryota</taxon>
        <taxon>Viridiplantae</taxon>
        <taxon>Chlorophyta</taxon>
        <taxon>core chlorophytes</taxon>
        <taxon>Chlorophyceae</taxon>
        <taxon>CS clade</taxon>
        <taxon>Chlamydomonadales</taxon>
        <taxon>Volvocaceae</taxon>
        <taxon>Gonium</taxon>
    </lineage>
</organism>
<dbReference type="GO" id="GO:0005819">
    <property type="term" value="C:spindle"/>
    <property type="evidence" value="ECO:0007669"/>
    <property type="project" value="TreeGrafter"/>
</dbReference>
<protein>
    <recommendedName>
        <fullName evidence="7">Mitotic-spindle organizing protein 1</fullName>
    </recommendedName>
</protein>
<keyword evidence="4" id="KW-0206">Cytoskeleton</keyword>
<comment type="subcellular location">
    <subcellularLocation>
        <location evidence="1">Cytoplasm</location>
        <location evidence="1">Cytoskeleton</location>
        <location evidence="1">Microtubule organizing center</location>
    </subcellularLocation>
</comment>
<reference evidence="6" key="1">
    <citation type="journal article" date="2016" name="Nat. Commun.">
        <title>The Gonium pectorale genome demonstrates co-option of cell cycle regulation during the evolution of multicellularity.</title>
        <authorList>
            <person name="Hanschen E.R."/>
            <person name="Marriage T.N."/>
            <person name="Ferris P.J."/>
            <person name="Hamaji T."/>
            <person name="Toyoda A."/>
            <person name="Fujiyama A."/>
            <person name="Neme R."/>
            <person name="Noguchi H."/>
            <person name="Minakuchi Y."/>
            <person name="Suzuki M."/>
            <person name="Kawai-Toyooka H."/>
            <person name="Smith D.R."/>
            <person name="Sparks H."/>
            <person name="Anderson J."/>
            <person name="Bakaric R."/>
            <person name="Luria V."/>
            <person name="Karger A."/>
            <person name="Kirschner M.W."/>
            <person name="Durand P.M."/>
            <person name="Michod R.E."/>
            <person name="Nozaki H."/>
            <person name="Olson B.J."/>
        </authorList>
    </citation>
    <scope>NUCLEOTIDE SEQUENCE [LARGE SCALE GENOMIC DNA]</scope>
    <source>
        <strain evidence="6">NIES-2863</strain>
    </source>
</reference>
<keyword evidence="6" id="KW-1185">Reference proteome</keyword>
<gene>
    <name evidence="5" type="ORF">GPECTOR_11g275</name>
</gene>
<evidence type="ECO:0008006" key="7">
    <source>
        <dbReference type="Google" id="ProtNLM"/>
    </source>
</evidence>
<evidence type="ECO:0000313" key="6">
    <source>
        <dbReference type="Proteomes" id="UP000075714"/>
    </source>
</evidence>
<keyword evidence="3" id="KW-0963">Cytoplasm</keyword>
<comment type="similarity">
    <text evidence="2">Belongs to the MOZART1 family.</text>
</comment>
<name>A0A150GPP8_GONPE</name>
<dbReference type="GO" id="GO:0031021">
    <property type="term" value="C:interphase microtubule organizing center"/>
    <property type="evidence" value="ECO:0007669"/>
    <property type="project" value="TreeGrafter"/>
</dbReference>
<dbReference type="AlphaFoldDB" id="A0A150GPP8"/>